<evidence type="ECO:0000256" key="3">
    <source>
        <dbReference type="ARBA" id="ARBA00022679"/>
    </source>
</evidence>
<dbReference type="Gene3D" id="3.30.40.10">
    <property type="entry name" value="Zinc/RING finger domain, C3HC4 (zinc finger)"/>
    <property type="match status" value="1"/>
</dbReference>
<evidence type="ECO:0000256" key="2">
    <source>
        <dbReference type="ARBA" id="ARBA00012483"/>
    </source>
</evidence>
<dbReference type="GO" id="GO:0061630">
    <property type="term" value="F:ubiquitin protein ligase activity"/>
    <property type="evidence" value="ECO:0007669"/>
    <property type="project" value="UniProtKB-EC"/>
</dbReference>
<keyword evidence="5 8" id="KW-0863">Zinc-finger</keyword>
<evidence type="ECO:0000256" key="7">
    <source>
        <dbReference type="ARBA" id="ARBA00022833"/>
    </source>
</evidence>
<evidence type="ECO:0000256" key="4">
    <source>
        <dbReference type="ARBA" id="ARBA00022723"/>
    </source>
</evidence>
<dbReference type="InterPro" id="IPR045191">
    <property type="entry name" value="MBR1/2-like"/>
</dbReference>
<dbReference type="AlphaFoldDB" id="A0A445MET4"/>
<evidence type="ECO:0000256" key="1">
    <source>
        <dbReference type="ARBA" id="ARBA00000900"/>
    </source>
</evidence>
<proteinExistence type="predicted"/>
<dbReference type="EC" id="2.3.2.27" evidence="2"/>
<dbReference type="Pfam" id="PF13639">
    <property type="entry name" value="zf-RING_2"/>
    <property type="match status" value="1"/>
</dbReference>
<dbReference type="PANTHER" id="PTHR22937">
    <property type="entry name" value="E3 UBIQUITIN-PROTEIN LIGASE RNF165"/>
    <property type="match status" value="1"/>
</dbReference>
<name>A0A445MET4_ENSVE</name>
<keyword evidence="7" id="KW-0862">Zinc</keyword>
<accession>A0A445MET4</accession>
<protein>
    <recommendedName>
        <fullName evidence="2">RING-type E3 ubiquitin transferase</fullName>
        <ecNumber evidence="2">2.3.2.27</ecNumber>
    </recommendedName>
</protein>
<dbReference type="PANTHER" id="PTHR22937:SF65">
    <property type="entry name" value="E3 UBIQUITIN-PROTEIN LIGASE ARK2C"/>
    <property type="match status" value="1"/>
</dbReference>
<feature type="domain" description="RING-type" evidence="9">
    <location>
        <begin position="69"/>
        <end position="109"/>
    </location>
</feature>
<dbReference type="SMART" id="SM00184">
    <property type="entry name" value="RING"/>
    <property type="match status" value="1"/>
</dbReference>
<evidence type="ECO:0000313" key="10">
    <source>
        <dbReference type="EMBL" id="RZR72777.1"/>
    </source>
</evidence>
<sequence length="121" mass="13586">MISGYFLQELLALEERIGNVCTGLSEETILRCMGEMVYHSNYIQEEGLCAICLVKTISLTNVLLDARLVCLQEEYKDKEKLGTLNCGHDFHVGCISQWLQMKNVCPICKDSSACSNTSKEQ</sequence>
<keyword evidence="4" id="KW-0479">Metal-binding</keyword>
<dbReference type="EMBL" id="KV875754">
    <property type="protein sequence ID" value="RZR72777.1"/>
    <property type="molecule type" value="Genomic_DNA"/>
</dbReference>
<reference evidence="10" key="1">
    <citation type="journal article" date="2018" name="Data Brief">
        <title>Genome sequence data from 17 accessions of Ensete ventricosum, a staple food crop for millions in Ethiopia.</title>
        <authorList>
            <person name="Yemataw Z."/>
            <person name="Muzemil S."/>
            <person name="Ambachew D."/>
            <person name="Tripathi L."/>
            <person name="Tesfaye K."/>
            <person name="Chala A."/>
            <person name="Farbos A."/>
            <person name="O'Neill P."/>
            <person name="Moore K."/>
            <person name="Grant M."/>
            <person name="Studholme D.J."/>
        </authorList>
    </citation>
    <scope>NUCLEOTIDE SEQUENCE [LARGE SCALE GENOMIC DNA]</scope>
    <source>
        <tissue evidence="10">Leaf</tissue>
    </source>
</reference>
<evidence type="ECO:0000256" key="6">
    <source>
        <dbReference type="ARBA" id="ARBA00022786"/>
    </source>
</evidence>
<dbReference type="InterPro" id="IPR001841">
    <property type="entry name" value="Znf_RING"/>
</dbReference>
<dbReference type="GO" id="GO:0008270">
    <property type="term" value="F:zinc ion binding"/>
    <property type="evidence" value="ECO:0007669"/>
    <property type="project" value="UniProtKB-KW"/>
</dbReference>
<evidence type="ECO:0000259" key="9">
    <source>
        <dbReference type="PROSITE" id="PS50089"/>
    </source>
</evidence>
<keyword evidence="3" id="KW-0808">Transferase</keyword>
<evidence type="ECO:0000256" key="8">
    <source>
        <dbReference type="PROSITE-ProRule" id="PRU00175"/>
    </source>
</evidence>
<comment type="catalytic activity">
    <reaction evidence="1">
        <text>S-ubiquitinyl-[E2 ubiquitin-conjugating enzyme]-L-cysteine + [acceptor protein]-L-lysine = [E2 ubiquitin-conjugating enzyme]-L-cysteine + N(6)-ubiquitinyl-[acceptor protein]-L-lysine.</text>
        <dbReference type="EC" id="2.3.2.27"/>
    </reaction>
</comment>
<dbReference type="SUPFAM" id="SSF57850">
    <property type="entry name" value="RING/U-box"/>
    <property type="match status" value="1"/>
</dbReference>
<organism evidence="10">
    <name type="scientific">Ensete ventricosum</name>
    <name type="common">Abyssinian banana</name>
    <name type="synonym">Musa ensete</name>
    <dbReference type="NCBI Taxonomy" id="4639"/>
    <lineage>
        <taxon>Eukaryota</taxon>
        <taxon>Viridiplantae</taxon>
        <taxon>Streptophyta</taxon>
        <taxon>Embryophyta</taxon>
        <taxon>Tracheophyta</taxon>
        <taxon>Spermatophyta</taxon>
        <taxon>Magnoliopsida</taxon>
        <taxon>Liliopsida</taxon>
        <taxon>Zingiberales</taxon>
        <taxon>Musaceae</taxon>
        <taxon>Ensete</taxon>
    </lineage>
</organism>
<dbReference type="InterPro" id="IPR013083">
    <property type="entry name" value="Znf_RING/FYVE/PHD"/>
</dbReference>
<gene>
    <name evidence="10" type="ORF">BHM03_00016939</name>
</gene>
<dbReference type="PROSITE" id="PS50089">
    <property type="entry name" value="ZF_RING_2"/>
    <property type="match status" value="1"/>
</dbReference>
<evidence type="ECO:0000256" key="5">
    <source>
        <dbReference type="ARBA" id="ARBA00022771"/>
    </source>
</evidence>
<keyword evidence="6" id="KW-0833">Ubl conjugation pathway</keyword>
<dbReference type="Proteomes" id="UP000290560">
    <property type="component" value="Unassembled WGS sequence"/>
</dbReference>